<dbReference type="RefSeq" id="WP_300952693.1">
    <property type="nucleotide sequence ID" value="NZ_JAUHJQ010000004.1"/>
</dbReference>
<comment type="caution">
    <text evidence="6">The sequence shown here is derived from an EMBL/GenBank/DDBJ whole genome shotgun (WGS) entry which is preliminary data.</text>
</comment>
<keyword evidence="7" id="KW-1185">Reference proteome</keyword>
<dbReference type="EMBL" id="JAUHJQ010000004">
    <property type="protein sequence ID" value="MDN4173577.1"/>
    <property type="molecule type" value="Genomic_DNA"/>
</dbReference>
<reference evidence="6" key="1">
    <citation type="submission" date="2023-06" db="EMBL/GenBank/DDBJ databases">
        <title>Draft genome sequence of Nocardioides sp. SOB77.</title>
        <authorList>
            <person name="Zhang G."/>
        </authorList>
    </citation>
    <scope>NUCLEOTIDE SEQUENCE</scope>
    <source>
        <strain evidence="6">SOB77</strain>
    </source>
</reference>
<dbReference type="InterPro" id="IPR001029">
    <property type="entry name" value="Flagellin_N"/>
</dbReference>
<evidence type="ECO:0000256" key="2">
    <source>
        <dbReference type="ARBA" id="ARBA00005709"/>
    </source>
</evidence>
<dbReference type="PANTHER" id="PTHR42792">
    <property type="entry name" value="FLAGELLIN"/>
    <property type="match status" value="1"/>
</dbReference>
<dbReference type="Proteomes" id="UP001168620">
    <property type="component" value="Unassembled WGS sequence"/>
</dbReference>
<dbReference type="NCBIfam" id="TIGR02550">
    <property type="entry name" value="flagell_flgL"/>
    <property type="match status" value="1"/>
</dbReference>
<protein>
    <submittedName>
        <fullName evidence="6">Flagellar hook-associated protein FlgL</fullName>
    </submittedName>
</protein>
<evidence type="ECO:0000256" key="1">
    <source>
        <dbReference type="ARBA" id="ARBA00004365"/>
    </source>
</evidence>
<name>A0ABT8FHF9_9ACTN</name>
<evidence type="ECO:0000313" key="6">
    <source>
        <dbReference type="EMBL" id="MDN4173577.1"/>
    </source>
</evidence>
<dbReference type="InterPro" id="IPR046358">
    <property type="entry name" value="Flagellin_C"/>
</dbReference>
<dbReference type="Gene3D" id="1.20.1330.10">
    <property type="entry name" value="f41 fragment of flagellin, N-terminal domain"/>
    <property type="match status" value="1"/>
</dbReference>
<evidence type="ECO:0000256" key="3">
    <source>
        <dbReference type="ARBA" id="ARBA00023143"/>
    </source>
</evidence>
<keyword evidence="6" id="KW-0969">Cilium</keyword>
<dbReference type="Pfam" id="PF00669">
    <property type="entry name" value="Flagellin_N"/>
    <property type="match status" value="1"/>
</dbReference>
<dbReference type="SUPFAM" id="SSF64518">
    <property type="entry name" value="Phase 1 flagellin"/>
    <property type="match status" value="1"/>
</dbReference>
<proteinExistence type="inferred from homology"/>
<gene>
    <name evidence="6" type="primary">flgL</name>
    <name evidence="6" type="ORF">QWY28_11520</name>
</gene>
<sequence length="302" mass="31434">MTTFRVTQTMLANSSLRSLQAGLGRLASVQEQLTTGRVLNRPSDSPTDTTNAMRIRSSLTQAAQHARNADDAEGRLALIDTTLGSMTTQVRRARELVLQGANAASGPAAREALATEIDQLRESLLSAANTRYLERPVFGGITAGGKAYTDGSDPAVPAGTWVGTPGVVSRQVGTDVTVRVDLAGPEVFGSGQDSLFATLEAASTAVIGGDPAGMDAALTELAAHLDRIGSSQAVIGARQAQVDRAVVATGDAQLALTTRLSDVENVDLPRALVDLKLQEVAYQAALGATARATQPSLLDFLR</sequence>
<dbReference type="PANTHER" id="PTHR42792:SF1">
    <property type="entry name" value="FLAGELLAR HOOK-ASSOCIATED PROTEIN 3"/>
    <property type="match status" value="1"/>
</dbReference>
<keyword evidence="6" id="KW-0282">Flagellum</keyword>
<accession>A0ABT8FHF9</accession>
<keyword evidence="6" id="KW-0966">Cell projection</keyword>
<keyword evidence="3" id="KW-0975">Bacterial flagellum</keyword>
<comment type="similarity">
    <text evidence="2">Belongs to the bacterial flagellin family.</text>
</comment>
<evidence type="ECO:0000259" key="4">
    <source>
        <dbReference type="Pfam" id="PF00669"/>
    </source>
</evidence>
<evidence type="ECO:0000313" key="7">
    <source>
        <dbReference type="Proteomes" id="UP001168620"/>
    </source>
</evidence>
<feature type="domain" description="Flagellin N-terminal" evidence="4">
    <location>
        <begin position="8"/>
        <end position="130"/>
    </location>
</feature>
<evidence type="ECO:0000259" key="5">
    <source>
        <dbReference type="Pfam" id="PF00700"/>
    </source>
</evidence>
<feature type="domain" description="Flagellin C-terminal" evidence="5">
    <location>
        <begin position="226"/>
        <end position="301"/>
    </location>
</feature>
<comment type="subcellular location">
    <subcellularLocation>
        <location evidence="1">Bacterial flagellum</location>
    </subcellularLocation>
</comment>
<dbReference type="InterPro" id="IPR001492">
    <property type="entry name" value="Flagellin"/>
</dbReference>
<dbReference type="Pfam" id="PF00700">
    <property type="entry name" value="Flagellin_C"/>
    <property type="match status" value="1"/>
</dbReference>
<dbReference type="InterPro" id="IPR013384">
    <property type="entry name" value="Flagell_FlgL"/>
</dbReference>
<organism evidence="6 7">
    <name type="scientific">Nocardioides oceani</name>
    <dbReference type="NCBI Taxonomy" id="3058369"/>
    <lineage>
        <taxon>Bacteria</taxon>
        <taxon>Bacillati</taxon>
        <taxon>Actinomycetota</taxon>
        <taxon>Actinomycetes</taxon>
        <taxon>Propionibacteriales</taxon>
        <taxon>Nocardioidaceae</taxon>
        <taxon>Nocardioides</taxon>
    </lineage>
</organism>